<dbReference type="Gene3D" id="1.10.1200.10">
    <property type="entry name" value="ACP-like"/>
    <property type="match status" value="1"/>
</dbReference>
<dbReference type="EMBL" id="QHKI01000090">
    <property type="protein sequence ID" value="RSM65021.1"/>
    <property type="molecule type" value="Genomic_DNA"/>
</dbReference>
<dbReference type="GO" id="GO:0005737">
    <property type="term" value="C:cytoplasm"/>
    <property type="evidence" value="ECO:0007669"/>
    <property type="project" value="TreeGrafter"/>
</dbReference>
<dbReference type="InterPro" id="IPR036736">
    <property type="entry name" value="ACP-like_sf"/>
</dbReference>
<dbReference type="InterPro" id="IPR000873">
    <property type="entry name" value="AMP-dep_synth/lig_dom"/>
</dbReference>
<sequence length="610" mass="64765">MAVEPARRLLPRAVVPARPHRERLCPASACALPQQHRDQAGHVRPAALGGDLVIQKPWSAEFEELLLDELALCDHTSSLEPDTPLAHYGLTSLSTLALSSKLVSRYGIDPPAFDERAFRTPRSLWKLVARTSVGLGARFAEVASRYPDEPCLVDNTGTMTYAETAARAAALASAIGAGGVVAVLGEREIATYGAYLGVLYAGATIVPLSMDFPPDRNADIVRQAGARCVVHTEPRGEKPLEDQLAAMSGVPVVDAHAMPDTGGFVPRPATADTPAYLLFTSGSTGRPKGVRITHGNVAAFLTAALPTFRTGPGEVFSQCHGLTFDFSVFEMWGAWSTGSALAVVPRVHALNPAGTIAKHGVTVWACTPSLIEAAAAAGTLAPGSLSGLRHVVIGGEPLRGKTVALARAAAPNAIIDNVYGPTETTVWVSTYRLTPADPIPDHPILPIGTPTSGADIELSDEGELLVAGPQVFDGYADPALDKDKLIVQGGRSWYRTGDLGEWAEGVLHHRGRLDGQVKIRGYRIELGEIEHAATRLLGVRTVAARIPGDKGNAGLALFIEGTTVDEPWLRLELGRSLPAYMVPDRVIATEVFPLNPHGKLDRAHLVLQMM</sequence>
<dbReference type="PROSITE" id="PS00455">
    <property type="entry name" value="AMP_BINDING"/>
    <property type="match status" value="1"/>
</dbReference>
<comment type="caution">
    <text evidence="2">The sequence shown here is derived from an EMBL/GenBank/DDBJ whole genome shotgun (WGS) entry which is preliminary data.</text>
</comment>
<dbReference type="OrthoDB" id="3243414at2"/>
<dbReference type="PANTHER" id="PTHR45527:SF1">
    <property type="entry name" value="FATTY ACID SYNTHASE"/>
    <property type="match status" value="1"/>
</dbReference>
<dbReference type="GO" id="GO:0031177">
    <property type="term" value="F:phosphopantetheine binding"/>
    <property type="evidence" value="ECO:0007669"/>
    <property type="project" value="TreeGrafter"/>
</dbReference>
<dbReference type="PANTHER" id="PTHR45527">
    <property type="entry name" value="NONRIBOSOMAL PEPTIDE SYNTHETASE"/>
    <property type="match status" value="1"/>
</dbReference>
<dbReference type="InterPro" id="IPR020845">
    <property type="entry name" value="AMP-binding_CS"/>
</dbReference>
<dbReference type="PROSITE" id="PS50075">
    <property type="entry name" value="CARRIER"/>
    <property type="match status" value="1"/>
</dbReference>
<dbReference type="InterPro" id="IPR045851">
    <property type="entry name" value="AMP-bd_C_sf"/>
</dbReference>
<dbReference type="Pfam" id="PF00501">
    <property type="entry name" value="AMP-binding"/>
    <property type="match status" value="1"/>
</dbReference>
<organism evidence="2 3">
    <name type="scientific">Kibdelosporangium aridum</name>
    <dbReference type="NCBI Taxonomy" id="2030"/>
    <lineage>
        <taxon>Bacteria</taxon>
        <taxon>Bacillati</taxon>
        <taxon>Actinomycetota</taxon>
        <taxon>Actinomycetes</taxon>
        <taxon>Pseudonocardiales</taxon>
        <taxon>Pseudonocardiaceae</taxon>
        <taxon>Kibdelosporangium</taxon>
    </lineage>
</organism>
<protein>
    <submittedName>
        <fullName evidence="2">D-alanine--poly(Phosphoribitol) ligase</fullName>
    </submittedName>
</protein>
<proteinExistence type="predicted"/>
<dbReference type="Gene3D" id="3.40.50.12780">
    <property type="entry name" value="N-terminal domain of ligase-like"/>
    <property type="match status" value="1"/>
</dbReference>
<dbReference type="InterPro" id="IPR009081">
    <property type="entry name" value="PP-bd_ACP"/>
</dbReference>
<evidence type="ECO:0000313" key="3">
    <source>
        <dbReference type="Proteomes" id="UP000287547"/>
    </source>
</evidence>
<dbReference type="Proteomes" id="UP000287547">
    <property type="component" value="Unassembled WGS sequence"/>
</dbReference>
<dbReference type="GO" id="GO:0016874">
    <property type="term" value="F:ligase activity"/>
    <property type="evidence" value="ECO:0007669"/>
    <property type="project" value="UniProtKB-KW"/>
</dbReference>
<gene>
    <name evidence="2" type="ORF">DMH04_50165</name>
</gene>
<dbReference type="GO" id="GO:0043041">
    <property type="term" value="P:amino acid activation for nonribosomal peptide biosynthetic process"/>
    <property type="evidence" value="ECO:0007669"/>
    <property type="project" value="TreeGrafter"/>
</dbReference>
<dbReference type="SUPFAM" id="SSF56801">
    <property type="entry name" value="Acetyl-CoA synthetase-like"/>
    <property type="match status" value="1"/>
</dbReference>
<evidence type="ECO:0000313" key="2">
    <source>
        <dbReference type="EMBL" id="RSM65021.1"/>
    </source>
</evidence>
<keyword evidence="2" id="KW-0436">Ligase</keyword>
<evidence type="ECO:0000259" key="1">
    <source>
        <dbReference type="PROSITE" id="PS50075"/>
    </source>
</evidence>
<dbReference type="InterPro" id="IPR042099">
    <property type="entry name" value="ANL_N_sf"/>
</dbReference>
<accession>A0A428YBU0</accession>
<dbReference type="GO" id="GO:0044550">
    <property type="term" value="P:secondary metabolite biosynthetic process"/>
    <property type="evidence" value="ECO:0007669"/>
    <property type="project" value="TreeGrafter"/>
</dbReference>
<dbReference type="AlphaFoldDB" id="A0A428YBU0"/>
<name>A0A428YBU0_KIBAR</name>
<feature type="domain" description="Carrier" evidence="1">
    <location>
        <begin position="57"/>
        <end position="132"/>
    </location>
</feature>
<dbReference type="SUPFAM" id="SSF47336">
    <property type="entry name" value="ACP-like"/>
    <property type="match status" value="1"/>
</dbReference>
<reference evidence="2 3" key="1">
    <citation type="submission" date="2018-05" db="EMBL/GenBank/DDBJ databases">
        <title>Evolution of GPA BGCs.</title>
        <authorList>
            <person name="Waglechner N."/>
            <person name="Wright G.D."/>
        </authorList>
    </citation>
    <scope>NUCLEOTIDE SEQUENCE [LARGE SCALE GENOMIC DNA]</scope>
    <source>
        <strain evidence="2 3">A82846</strain>
    </source>
</reference>
<dbReference type="Gene3D" id="3.30.300.30">
    <property type="match status" value="1"/>
</dbReference>